<sequence>MIEIIMKGFANEGTSTQPHKTKAAYLRQRGELCLIYMKVEPLTDILSNFNTMMGILKKER</sequence>
<dbReference type="EMBL" id="CP002545">
    <property type="protein sequence ID" value="ADY51105.1"/>
    <property type="molecule type" value="Genomic_DNA"/>
</dbReference>
<proteinExistence type="predicted"/>
<name>F0S6M9_PSESL</name>
<reference evidence="2" key="2">
    <citation type="submission" date="2011-02" db="EMBL/GenBank/DDBJ databases">
        <title>The complete genome of Pedobacter saltans DSM 12145.</title>
        <authorList>
            <consortium name="US DOE Joint Genome Institute (JGI-PGF)"/>
            <person name="Lucas S."/>
            <person name="Copeland A."/>
            <person name="Lapidus A."/>
            <person name="Bruce D."/>
            <person name="Goodwin L."/>
            <person name="Pitluck S."/>
            <person name="Kyrpides N."/>
            <person name="Mavromatis K."/>
            <person name="Pagani I."/>
            <person name="Ivanova N."/>
            <person name="Ovchinnikova G."/>
            <person name="Lu M."/>
            <person name="Detter J.C."/>
            <person name="Han C."/>
            <person name="Land M."/>
            <person name="Hauser L."/>
            <person name="Markowitz V."/>
            <person name="Cheng J.-F."/>
            <person name="Hugenholtz P."/>
            <person name="Woyke T."/>
            <person name="Wu D."/>
            <person name="Tindall B."/>
            <person name="Pomrenke H.G."/>
            <person name="Brambilla E."/>
            <person name="Klenk H.-P."/>
            <person name="Eisen J.A."/>
        </authorList>
    </citation>
    <scope>NUCLEOTIDE SEQUENCE [LARGE SCALE GENOMIC DNA]</scope>
    <source>
        <strain evidence="2">ATCC 51119 / DSM 12145 / JCM 21818 / LMG 10337 / NBRC 100064 / NCIMB 13643</strain>
    </source>
</reference>
<protein>
    <submittedName>
        <fullName evidence="1">Uncharacterized protein</fullName>
    </submittedName>
</protein>
<accession>F0S6M9</accession>
<evidence type="ECO:0000313" key="2">
    <source>
        <dbReference type="Proteomes" id="UP000000310"/>
    </source>
</evidence>
<gene>
    <name evidence="1" type="ordered locus">Pedsa_0524</name>
</gene>
<dbReference type="Proteomes" id="UP000000310">
    <property type="component" value="Chromosome"/>
</dbReference>
<dbReference type="HOGENOM" id="CLU_2938270_0_0_10"/>
<organism evidence="1 2">
    <name type="scientific">Pseudopedobacter saltans (strain ATCC 51119 / DSM 12145 / JCM 21818 / CCUG 39354 / LMG 10337 / NBRC 100064 / NCIMB 13643)</name>
    <name type="common">Pedobacter saltans</name>
    <dbReference type="NCBI Taxonomy" id="762903"/>
    <lineage>
        <taxon>Bacteria</taxon>
        <taxon>Pseudomonadati</taxon>
        <taxon>Bacteroidota</taxon>
        <taxon>Sphingobacteriia</taxon>
        <taxon>Sphingobacteriales</taxon>
        <taxon>Sphingobacteriaceae</taxon>
        <taxon>Pseudopedobacter</taxon>
    </lineage>
</organism>
<keyword evidence="2" id="KW-1185">Reference proteome</keyword>
<reference evidence="1 2" key="1">
    <citation type="journal article" date="2011" name="Stand. Genomic Sci.">
        <title>Complete genome sequence of the gliding, heparinolytic Pedobacter saltans type strain (113).</title>
        <authorList>
            <person name="Liolios K."/>
            <person name="Sikorski J."/>
            <person name="Lu M."/>
            <person name="Nolan M."/>
            <person name="Lapidus A."/>
            <person name="Lucas S."/>
            <person name="Hammon N."/>
            <person name="Deshpande S."/>
            <person name="Cheng J.F."/>
            <person name="Tapia R."/>
            <person name="Han C."/>
            <person name="Goodwin L."/>
            <person name="Pitluck S."/>
            <person name="Huntemann M."/>
            <person name="Ivanova N."/>
            <person name="Pagani I."/>
            <person name="Mavromatis K."/>
            <person name="Ovchinikova G."/>
            <person name="Pati A."/>
            <person name="Chen A."/>
            <person name="Palaniappan K."/>
            <person name="Land M."/>
            <person name="Hauser L."/>
            <person name="Brambilla E.M."/>
            <person name="Kotsyurbenko O."/>
            <person name="Rohde M."/>
            <person name="Tindall B.J."/>
            <person name="Abt B."/>
            <person name="Goker M."/>
            <person name="Detter J.C."/>
            <person name="Woyke T."/>
            <person name="Bristow J."/>
            <person name="Eisen J.A."/>
            <person name="Markowitz V."/>
            <person name="Hugenholtz P."/>
            <person name="Klenk H.P."/>
            <person name="Kyrpides N.C."/>
        </authorList>
    </citation>
    <scope>NUCLEOTIDE SEQUENCE [LARGE SCALE GENOMIC DNA]</scope>
    <source>
        <strain evidence="2">ATCC 51119 / DSM 12145 / JCM 21818 / LMG 10337 / NBRC 100064 / NCIMB 13643</strain>
    </source>
</reference>
<dbReference type="AlphaFoldDB" id="F0S6M9"/>
<dbReference type="KEGG" id="psn:Pedsa_0524"/>
<evidence type="ECO:0000313" key="1">
    <source>
        <dbReference type="EMBL" id="ADY51105.1"/>
    </source>
</evidence>